<evidence type="ECO:0000256" key="7">
    <source>
        <dbReference type="SAM" id="Phobius"/>
    </source>
</evidence>
<evidence type="ECO:0000256" key="5">
    <source>
        <dbReference type="ARBA" id="ARBA00022989"/>
    </source>
</evidence>
<evidence type="ECO:0000256" key="1">
    <source>
        <dbReference type="ARBA" id="ARBA00004651"/>
    </source>
</evidence>
<evidence type="ECO:0000259" key="9">
    <source>
        <dbReference type="PROSITE" id="PS50929"/>
    </source>
</evidence>
<evidence type="ECO:0000313" key="10">
    <source>
        <dbReference type="EMBL" id="CAH0526160.1"/>
    </source>
</evidence>
<dbReference type="PANTHER" id="PTHR43394">
    <property type="entry name" value="ATP-DEPENDENT PERMEASE MDL1, MITOCHONDRIAL"/>
    <property type="match status" value="1"/>
</dbReference>
<dbReference type="Gene3D" id="1.20.1560.10">
    <property type="entry name" value="ABC transporter type 1, transmembrane domain"/>
    <property type="match status" value="1"/>
</dbReference>
<keyword evidence="5 7" id="KW-1133">Transmembrane helix</keyword>
<evidence type="ECO:0000313" key="11">
    <source>
        <dbReference type="Proteomes" id="UP000838160"/>
    </source>
</evidence>
<keyword evidence="4 10" id="KW-0067">ATP-binding</keyword>
<dbReference type="SUPFAM" id="SSF52540">
    <property type="entry name" value="P-loop containing nucleoside triphosphate hydrolases"/>
    <property type="match status" value="1"/>
</dbReference>
<proteinExistence type="predicted"/>
<dbReference type="EMBL" id="CAKLCM010000002">
    <property type="protein sequence ID" value="CAH0526160.1"/>
    <property type="molecule type" value="Genomic_DNA"/>
</dbReference>
<protein>
    <submittedName>
        <fullName evidence="10">Type I secretion system ATP-binding protein PrsD</fullName>
    </submittedName>
</protein>
<feature type="transmembrane region" description="Helical" evidence="7">
    <location>
        <begin position="151"/>
        <end position="169"/>
    </location>
</feature>
<gene>
    <name evidence="10" type="primary">prsD</name>
    <name evidence="10" type="ORF">VHP8226_01634</name>
</gene>
<dbReference type="InterPro" id="IPR027417">
    <property type="entry name" value="P-loop_NTPase"/>
</dbReference>
<dbReference type="PANTHER" id="PTHR43394:SF1">
    <property type="entry name" value="ATP-BINDING CASSETTE SUB-FAMILY B MEMBER 10, MITOCHONDRIAL"/>
    <property type="match status" value="1"/>
</dbReference>
<dbReference type="Proteomes" id="UP000838160">
    <property type="component" value="Unassembled WGS sequence"/>
</dbReference>
<keyword evidence="6 7" id="KW-0472">Membrane</keyword>
<dbReference type="GO" id="GO:0005524">
    <property type="term" value="F:ATP binding"/>
    <property type="evidence" value="ECO:0007669"/>
    <property type="project" value="UniProtKB-KW"/>
</dbReference>
<feature type="transmembrane region" description="Helical" evidence="7">
    <location>
        <begin position="52"/>
        <end position="72"/>
    </location>
</feature>
<dbReference type="Gene3D" id="3.40.50.300">
    <property type="entry name" value="P-loop containing nucleotide triphosphate hydrolases"/>
    <property type="match status" value="1"/>
</dbReference>
<evidence type="ECO:0000259" key="8">
    <source>
        <dbReference type="PROSITE" id="PS50893"/>
    </source>
</evidence>
<feature type="transmembrane region" description="Helical" evidence="7">
    <location>
        <begin position="17"/>
        <end position="40"/>
    </location>
</feature>
<evidence type="ECO:0000256" key="6">
    <source>
        <dbReference type="ARBA" id="ARBA00023136"/>
    </source>
</evidence>
<dbReference type="InterPro" id="IPR036640">
    <property type="entry name" value="ABC1_TM_sf"/>
</dbReference>
<evidence type="ECO:0000256" key="3">
    <source>
        <dbReference type="ARBA" id="ARBA00022741"/>
    </source>
</evidence>
<keyword evidence="3" id="KW-0547">Nucleotide-binding</keyword>
<reference evidence="10" key="1">
    <citation type="submission" date="2021-12" db="EMBL/GenBank/DDBJ databases">
        <authorList>
            <person name="Rodrigo-Torres L."/>
            <person name="Arahal R. D."/>
            <person name="Lucena T."/>
        </authorList>
    </citation>
    <scope>NUCLEOTIDE SEQUENCE</scope>
    <source>
        <strain evidence="10">CECT 8226</strain>
    </source>
</reference>
<sequence length="565" mass="63222">MKAWNDFKSFSNKNYRYFLLFSIFANLLLLVLPLYSLQIFNRVLTSRSEETLLYLAVLAGALLLVQVIMDYARQQLLNNASSVYESEFSTQVGEQALQQAKAQKQLGAETLYNHQQAKFYLQSPFHRHLADLPWSVAFILVLFVLHPALGGYALVCALTIATLSGLMLIRSHEQQKKHQALTQTQGIGIRKMLLKGRVISALNIAPQLLQNWQRHNQHLTMSESETKQQNEQGMSLLKLIRTWVQVGVYAIGAWLVIEEQILAGSLLAASILLGRILAPIEQGAQHYTKWRDAKQGYHAIAAMLARPQQVEQIDLPLQQIELSLDNVSFFSSVTEKELLSGVTFRLKPGQCLEIKGAAGAGKSILLELVANYLSPTRGQVCINGIDVDKIQSQNLAENIGYLPQDIELFDASIADNISGFDRSQQRSERLILAGKLSGSHEFVARLPQNYMTLLKSDDVTLSRSELQRIGIARCFYHAPKLLILDQPTTALDKVASERLLSLIQQAKTEGSTIIFTSDYKPLQAIADYVVELKHGTVAKAYPNKAQEQVSNVKSINKPNYQTVKY</sequence>
<organism evidence="10 11">
    <name type="scientific">Vibrio hippocampi</name>
    <dbReference type="NCBI Taxonomy" id="654686"/>
    <lineage>
        <taxon>Bacteria</taxon>
        <taxon>Pseudomonadati</taxon>
        <taxon>Pseudomonadota</taxon>
        <taxon>Gammaproteobacteria</taxon>
        <taxon>Vibrionales</taxon>
        <taxon>Vibrionaceae</taxon>
        <taxon>Vibrio</taxon>
    </lineage>
</organism>
<keyword evidence="11" id="KW-1185">Reference proteome</keyword>
<name>A0ABM8ZJF2_9VIBR</name>
<dbReference type="SUPFAM" id="SSF90123">
    <property type="entry name" value="ABC transporter transmembrane region"/>
    <property type="match status" value="1"/>
</dbReference>
<accession>A0ABM8ZJF2</accession>
<dbReference type="Pfam" id="PF00005">
    <property type="entry name" value="ABC_tran"/>
    <property type="match status" value="1"/>
</dbReference>
<feature type="domain" description="ABC transporter" evidence="8">
    <location>
        <begin position="322"/>
        <end position="559"/>
    </location>
</feature>
<dbReference type="SMART" id="SM00382">
    <property type="entry name" value="AAA"/>
    <property type="match status" value="1"/>
</dbReference>
<dbReference type="InterPro" id="IPR003593">
    <property type="entry name" value="AAA+_ATPase"/>
</dbReference>
<dbReference type="InterPro" id="IPR011527">
    <property type="entry name" value="ABC1_TM_dom"/>
</dbReference>
<feature type="domain" description="ABC transmembrane type-1" evidence="9">
    <location>
        <begin position="19"/>
        <end position="292"/>
    </location>
</feature>
<keyword evidence="2 7" id="KW-0812">Transmembrane</keyword>
<dbReference type="PROSITE" id="PS50893">
    <property type="entry name" value="ABC_TRANSPORTER_2"/>
    <property type="match status" value="1"/>
</dbReference>
<evidence type="ECO:0000256" key="2">
    <source>
        <dbReference type="ARBA" id="ARBA00022692"/>
    </source>
</evidence>
<dbReference type="RefSeq" id="WP_237484571.1">
    <property type="nucleotide sequence ID" value="NZ_CAKLCM010000002.1"/>
</dbReference>
<dbReference type="InterPro" id="IPR039421">
    <property type="entry name" value="Type_1_exporter"/>
</dbReference>
<dbReference type="PROSITE" id="PS50929">
    <property type="entry name" value="ABC_TM1F"/>
    <property type="match status" value="1"/>
</dbReference>
<evidence type="ECO:0000256" key="4">
    <source>
        <dbReference type="ARBA" id="ARBA00022840"/>
    </source>
</evidence>
<comment type="caution">
    <text evidence="10">The sequence shown here is derived from an EMBL/GenBank/DDBJ whole genome shotgun (WGS) entry which is preliminary data.</text>
</comment>
<dbReference type="InterPro" id="IPR003439">
    <property type="entry name" value="ABC_transporter-like_ATP-bd"/>
</dbReference>
<comment type="subcellular location">
    <subcellularLocation>
        <location evidence="1">Cell membrane</location>
        <topology evidence="1">Multi-pass membrane protein</topology>
    </subcellularLocation>
</comment>